<sequence>MTYAAAPFHHTSAGADQAADAVWAYASDGVRLRLVEYSRGDAGTILMVPGRTEYLEKYGHIAQAFAHHGYGMVSLDIRGQGLADRLVTDPMIGHVNDFADYQRDIDTLVAFAKARKMPRPWFVIGHSLGGAIGLRTVMSGLEVQGAVFSAPMWGIAMPAVLRPVSWSLGWMAHRNELNSWLTPGMSRESYVQTCDLEDNLLTSDKPTLLQMRAQILAQPGVGLGGPSMPWLYRALRECEVLKRIPNTPVSTLTFLPEREEIVCSKSIRALTDRWDNATLIEVPGGRHETMMETPDRQRLFIERCVGFFQTSGRAMAAAQ</sequence>
<dbReference type="PANTHER" id="PTHR11614">
    <property type="entry name" value="PHOSPHOLIPASE-RELATED"/>
    <property type="match status" value="1"/>
</dbReference>
<dbReference type="InterPro" id="IPR029058">
    <property type="entry name" value="AB_hydrolase_fold"/>
</dbReference>
<dbReference type="GO" id="GO:0016787">
    <property type="term" value="F:hydrolase activity"/>
    <property type="evidence" value="ECO:0007669"/>
    <property type="project" value="UniProtKB-KW"/>
</dbReference>
<dbReference type="EMBL" id="SMZO01000002">
    <property type="protein sequence ID" value="TDL91254.1"/>
    <property type="molecule type" value="Genomic_DNA"/>
</dbReference>
<reference evidence="2 3" key="1">
    <citation type="submission" date="2019-03" db="EMBL/GenBank/DDBJ databases">
        <title>Rhodobacteraceae bacterium SM1902, a new member of the family Rhodobacteraceae isolated from Yantai.</title>
        <authorList>
            <person name="Sun Y."/>
        </authorList>
    </citation>
    <scope>NUCLEOTIDE SEQUENCE [LARGE SCALE GENOMIC DNA]</scope>
    <source>
        <strain evidence="2 3">SM1902</strain>
    </source>
</reference>
<dbReference type="Proteomes" id="UP000294562">
    <property type="component" value="Unassembled WGS sequence"/>
</dbReference>
<dbReference type="AlphaFoldDB" id="A0A4R6B4D2"/>
<keyword evidence="3" id="KW-1185">Reference proteome</keyword>
<evidence type="ECO:0000259" key="1">
    <source>
        <dbReference type="Pfam" id="PF12146"/>
    </source>
</evidence>
<dbReference type="InterPro" id="IPR022742">
    <property type="entry name" value="Hydrolase_4"/>
</dbReference>
<dbReference type="RefSeq" id="WP_133341094.1">
    <property type="nucleotide sequence ID" value="NZ_SMZO01000002.1"/>
</dbReference>
<feature type="domain" description="Serine aminopeptidase S33" evidence="1">
    <location>
        <begin position="43"/>
        <end position="293"/>
    </location>
</feature>
<proteinExistence type="predicted"/>
<comment type="caution">
    <text evidence="2">The sequence shown here is derived from an EMBL/GenBank/DDBJ whole genome shotgun (WGS) entry which is preliminary data.</text>
</comment>
<evidence type="ECO:0000313" key="2">
    <source>
        <dbReference type="EMBL" id="TDL91254.1"/>
    </source>
</evidence>
<dbReference type="InterPro" id="IPR051044">
    <property type="entry name" value="MAG_DAG_Lipase"/>
</dbReference>
<dbReference type="Pfam" id="PF12146">
    <property type="entry name" value="Hydrolase_4"/>
    <property type="match status" value="1"/>
</dbReference>
<dbReference type="SUPFAM" id="SSF53474">
    <property type="entry name" value="alpha/beta-Hydrolases"/>
    <property type="match status" value="1"/>
</dbReference>
<gene>
    <name evidence="2" type="ORF">E2L05_01355</name>
</gene>
<evidence type="ECO:0000313" key="3">
    <source>
        <dbReference type="Proteomes" id="UP000294562"/>
    </source>
</evidence>
<accession>A0A4R6B4D2</accession>
<organism evidence="2 3">
    <name type="scientific">Meridianimarinicoccus aquatilis</name>
    <dbReference type="NCBI Taxonomy" id="2552766"/>
    <lineage>
        <taxon>Bacteria</taxon>
        <taxon>Pseudomonadati</taxon>
        <taxon>Pseudomonadota</taxon>
        <taxon>Alphaproteobacteria</taxon>
        <taxon>Rhodobacterales</taxon>
        <taxon>Paracoccaceae</taxon>
        <taxon>Meridianimarinicoccus</taxon>
    </lineage>
</organism>
<dbReference type="Gene3D" id="3.40.50.1820">
    <property type="entry name" value="alpha/beta hydrolase"/>
    <property type="match status" value="1"/>
</dbReference>
<name>A0A4R6B4D2_9RHOB</name>
<dbReference type="OrthoDB" id="9788260at2"/>
<protein>
    <submittedName>
        <fullName evidence="2">Alpha/beta hydrolase</fullName>
    </submittedName>
</protein>
<keyword evidence="2" id="KW-0378">Hydrolase</keyword>